<reference evidence="3 4" key="1">
    <citation type="journal article" date="2007" name="Proc. Natl. Acad. Sci. U.S.A.">
        <title>The tiny eukaryote Ostreococcus provides genomic insights into the paradox of plankton speciation.</title>
        <authorList>
            <person name="Palenik B."/>
            <person name="Grimwood J."/>
            <person name="Aerts A."/>
            <person name="Rouze P."/>
            <person name="Salamov A."/>
            <person name="Putnam N."/>
            <person name="Dupont C."/>
            <person name="Jorgensen R."/>
            <person name="Derelle E."/>
            <person name="Rombauts S."/>
            <person name="Zhou K."/>
            <person name="Otillar R."/>
            <person name="Merchant S.S."/>
            <person name="Podell S."/>
            <person name="Gaasterland T."/>
            <person name="Napoli C."/>
            <person name="Gendler K."/>
            <person name="Manuell A."/>
            <person name="Tai V."/>
            <person name="Vallon O."/>
            <person name="Piganeau G."/>
            <person name="Jancek S."/>
            <person name="Heijde M."/>
            <person name="Jabbari K."/>
            <person name="Bowler C."/>
            <person name="Lohr M."/>
            <person name="Robbens S."/>
            <person name="Werner G."/>
            <person name="Dubchak I."/>
            <person name="Pazour G.J."/>
            <person name="Ren Q."/>
            <person name="Paulsen I."/>
            <person name="Delwiche C."/>
            <person name="Schmutz J."/>
            <person name="Rokhsar D."/>
            <person name="Van de Peer Y."/>
            <person name="Moreau H."/>
            <person name="Grigoriev I.V."/>
        </authorList>
    </citation>
    <scope>NUCLEOTIDE SEQUENCE [LARGE SCALE GENOMIC DNA]</scope>
    <source>
        <strain evidence="3 4">CCE9901</strain>
    </source>
</reference>
<dbReference type="PANTHER" id="PTHR23159">
    <property type="entry name" value="CENTROSOMAL PROTEIN 2"/>
    <property type="match status" value="1"/>
</dbReference>
<dbReference type="PANTHER" id="PTHR23159:SF31">
    <property type="entry name" value="CENTROSOME-ASSOCIATED PROTEIN CEP250 ISOFORM X1"/>
    <property type="match status" value="1"/>
</dbReference>
<dbReference type="OrthoDB" id="10518009at2759"/>
<organism evidence="3 4">
    <name type="scientific">Ostreococcus lucimarinus (strain CCE9901)</name>
    <dbReference type="NCBI Taxonomy" id="436017"/>
    <lineage>
        <taxon>Eukaryota</taxon>
        <taxon>Viridiplantae</taxon>
        <taxon>Chlorophyta</taxon>
        <taxon>Mamiellophyceae</taxon>
        <taxon>Mamiellales</taxon>
        <taxon>Bathycoccaceae</taxon>
        <taxon>Ostreococcus</taxon>
    </lineage>
</organism>
<evidence type="ECO:0000256" key="2">
    <source>
        <dbReference type="SAM" id="MobiDB-lite"/>
    </source>
</evidence>
<feature type="coiled-coil region" evidence="1">
    <location>
        <begin position="57"/>
        <end position="265"/>
    </location>
</feature>
<proteinExistence type="predicted"/>
<dbReference type="EMBL" id="CP000583">
    <property type="protein sequence ID" value="ABO95075.1"/>
    <property type="molecule type" value="Genomic_DNA"/>
</dbReference>
<dbReference type="KEGG" id="olu:OSTLU_30850"/>
<dbReference type="Gramene" id="ABO95075">
    <property type="protein sequence ID" value="ABO95075"/>
    <property type="gene ID" value="OSTLU_30850"/>
</dbReference>
<keyword evidence="1" id="KW-0175">Coiled coil</keyword>
<evidence type="ECO:0000313" key="3">
    <source>
        <dbReference type="EMBL" id="ABO95075.1"/>
    </source>
</evidence>
<name>A4RV52_OSTLU</name>
<dbReference type="Proteomes" id="UP000001568">
    <property type="component" value="Chromosome 3"/>
</dbReference>
<feature type="compositionally biased region" description="Basic residues" evidence="2">
    <location>
        <begin position="469"/>
        <end position="481"/>
    </location>
</feature>
<feature type="region of interest" description="Disordered" evidence="2">
    <location>
        <begin position="350"/>
        <end position="382"/>
    </location>
</feature>
<dbReference type="GeneID" id="5001120"/>
<keyword evidence="4" id="KW-1185">Reference proteome</keyword>
<evidence type="ECO:0000256" key="1">
    <source>
        <dbReference type="SAM" id="Coils"/>
    </source>
</evidence>
<feature type="region of interest" description="Disordered" evidence="2">
    <location>
        <begin position="443"/>
        <end position="481"/>
    </location>
</feature>
<gene>
    <name evidence="3" type="ORF">OSTLU_30850</name>
</gene>
<dbReference type="RefSeq" id="XP_001416782.1">
    <property type="nucleotide sequence ID" value="XM_001416745.1"/>
</dbReference>
<evidence type="ECO:0000313" key="4">
    <source>
        <dbReference type="Proteomes" id="UP000001568"/>
    </source>
</evidence>
<dbReference type="OMA" id="IAMERIM"/>
<sequence length="481" mass="53436">MASIVLAGGAAAAFFRQKSATKSQLQKTTVENESQLQSVHRARIDAECELALMHADHEDALERLRESEARNAALEATMKEMEEQREETASKVRAEKEQTTKLRFSLTVANGRIDKMRKEIDALKAQVSEEGKLSEENKRWKERANDASKNLETTRGRVRELTEKNGELVKEKSRLEHELEDAKAAEAKLETARARNVQLTDELDAKNQELAASTHALQDAEVNFRHSESQNVQLGIEVEELREQVVALRAQEIELQAELKEMLETLNMVTSNEHEGEFERDAEIERMMEKLSTPLSERQGSSMASGDMQDVSHRMAVLMARVEECKTPMGISKAIAELDELQVKLRDLQGDEDDDITPPDVNSPDAWPISPPSPVTTSKNISDDVNIGEITPQRSLNFGDTSPPPKGAAKDGMCAKCGIIPIADGCDGRCALCHAKKQQKLAASPLQRGLASFKDVFSPSKEKKEARSAKKSNKKKGNKKK</sequence>
<protein>
    <submittedName>
        <fullName evidence="3">Uncharacterized protein</fullName>
    </submittedName>
</protein>
<dbReference type="HOGENOM" id="CLU_567903_0_0_1"/>
<accession>A4RV52</accession>
<dbReference type="AlphaFoldDB" id="A4RV52"/>